<name>A0ABD6EAA5_9BILA</name>
<evidence type="ECO:0000313" key="2">
    <source>
        <dbReference type="EMBL" id="MFH4976570.1"/>
    </source>
</evidence>
<dbReference type="SUPFAM" id="SSF49899">
    <property type="entry name" value="Concanavalin A-like lectins/glucanases"/>
    <property type="match status" value="2"/>
</dbReference>
<keyword evidence="1" id="KW-0732">Signal</keyword>
<feature type="signal peptide" evidence="1">
    <location>
        <begin position="1"/>
        <end position="20"/>
    </location>
</feature>
<sequence length="572" mass="60753">MPSHLCILVLLTNLFQQGNTCFGTNQRAFSAGPTLQQFAPLPVPPAQSPAVAASAGNVGAFPNTADGLTGVGGSFPSAVGTANVAPAAGGFPGRPAIAAANRPPLSQSVGQQKLINYLLGDKVAVADFDSNGYNAEGGGPVTAGEALKCTFDVRRPCCWANVPPSDDKLDWHLATGTPHSKVFTSSTVPDGSYLVAYTKGASPSDEAQFASCAIGCASSEIIVRARHWQSPNVLLQVCQRESFPSTVNFNPLLNCQEFPHVANFSAAQVVLPKASLVDIVFVASNFVGEEGDIAILDDIDISYESEGDECGVDMENGVSSAPNFSEGVSISSDKSPKEDEVNAAVRINKVSSNGAGMSSIHFPQTSQHLDETNSIIEPLNSDNENGGVRKASGARTVQASITSCEASKCTFEAGNTCHYVDMYESEAATGLTSRFQVVTGQFMNRVTGVKDGTEGEYYAAAFLFPREIAGLTVDLNNLTQPQRMRFQYYEGTHGVQLKACCNSLESCPFLSDRFVKVSDRTWKLTELTCPVGTRKLLFVCENTRTNQGACAVDDIQVIDPSSDDIRNSRTLC</sequence>
<dbReference type="Gene3D" id="2.60.120.200">
    <property type="match status" value="1"/>
</dbReference>
<keyword evidence="3" id="KW-1185">Reference proteome</keyword>
<dbReference type="InterPro" id="IPR013320">
    <property type="entry name" value="ConA-like_dom_sf"/>
</dbReference>
<comment type="caution">
    <text evidence="2">The sequence shown here is derived from an EMBL/GenBank/DDBJ whole genome shotgun (WGS) entry which is preliminary data.</text>
</comment>
<evidence type="ECO:0000313" key="3">
    <source>
        <dbReference type="Proteomes" id="UP001608902"/>
    </source>
</evidence>
<dbReference type="EMBL" id="JBGFUD010001642">
    <property type="protein sequence ID" value="MFH4976570.1"/>
    <property type="molecule type" value="Genomic_DNA"/>
</dbReference>
<evidence type="ECO:0008006" key="4">
    <source>
        <dbReference type="Google" id="ProtNLM"/>
    </source>
</evidence>
<gene>
    <name evidence="2" type="ORF">AB6A40_003279</name>
</gene>
<protein>
    <recommendedName>
        <fullName evidence="4">MAM domain-containing protein</fullName>
    </recommendedName>
</protein>
<evidence type="ECO:0000256" key="1">
    <source>
        <dbReference type="SAM" id="SignalP"/>
    </source>
</evidence>
<organism evidence="2 3">
    <name type="scientific">Gnathostoma spinigerum</name>
    <dbReference type="NCBI Taxonomy" id="75299"/>
    <lineage>
        <taxon>Eukaryota</taxon>
        <taxon>Metazoa</taxon>
        <taxon>Ecdysozoa</taxon>
        <taxon>Nematoda</taxon>
        <taxon>Chromadorea</taxon>
        <taxon>Rhabditida</taxon>
        <taxon>Spirurina</taxon>
        <taxon>Gnathostomatomorpha</taxon>
        <taxon>Gnathostomatoidea</taxon>
        <taxon>Gnathostomatidae</taxon>
        <taxon>Gnathostoma</taxon>
    </lineage>
</organism>
<feature type="chain" id="PRO_5044842079" description="MAM domain-containing protein" evidence="1">
    <location>
        <begin position="21"/>
        <end position="572"/>
    </location>
</feature>
<dbReference type="Proteomes" id="UP001608902">
    <property type="component" value="Unassembled WGS sequence"/>
</dbReference>
<dbReference type="AlphaFoldDB" id="A0ABD6EAA5"/>
<proteinExistence type="predicted"/>
<accession>A0ABD6EAA5</accession>
<reference evidence="2 3" key="1">
    <citation type="submission" date="2024-08" db="EMBL/GenBank/DDBJ databases">
        <title>Gnathostoma spinigerum genome.</title>
        <authorList>
            <person name="Gonzalez-Bertolin B."/>
            <person name="Monzon S."/>
            <person name="Zaballos A."/>
            <person name="Jimenez P."/>
            <person name="Dekumyoy P."/>
            <person name="Varona S."/>
            <person name="Cuesta I."/>
            <person name="Sumanam S."/>
            <person name="Adisakwattana P."/>
            <person name="Gasser R.B."/>
            <person name="Hernandez-Gonzalez A."/>
            <person name="Young N.D."/>
            <person name="Perteguer M.J."/>
        </authorList>
    </citation>
    <scope>NUCLEOTIDE SEQUENCE [LARGE SCALE GENOMIC DNA]</scope>
    <source>
        <strain evidence="2">AL3</strain>
        <tissue evidence="2">Liver</tissue>
    </source>
</reference>